<keyword evidence="3" id="KW-1185">Reference proteome</keyword>
<evidence type="ECO:0000313" key="3">
    <source>
        <dbReference type="Proteomes" id="UP000594263"/>
    </source>
</evidence>
<name>A0A7N0UEZ1_KALFE</name>
<organism evidence="2 3">
    <name type="scientific">Kalanchoe fedtschenkoi</name>
    <name type="common">Lavender scallops</name>
    <name type="synonym">South American air plant</name>
    <dbReference type="NCBI Taxonomy" id="63787"/>
    <lineage>
        <taxon>Eukaryota</taxon>
        <taxon>Viridiplantae</taxon>
        <taxon>Streptophyta</taxon>
        <taxon>Embryophyta</taxon>
        <taxon>Tracheophyta</taxon>
        <taxon>Spermatophyta</taxon>
        <taxon>Magnoliopsida</taxon>
        <taxon>eudicotyledons</taxon>
        <taxon>Gunneridae</taxon>
        <taxon>Pentapetalae</taxon>
        <taxon>Saxifragales</taxon>
        <taxon>Crassulaceae</taxon>
        <taxon>Kalanchoe</taxon>
    </lineage>
</organism>
<proteinExistence type="predicted"/>
<dbReference type="EnsemblPlants" id="Kaladp0061s0125.1.v1.1">
    <property type="protein sequence ID" value="Kaladp0061s0125.1.v1.1.CDS.1"/>
    <property type="gene ID" value="Kaladp0061s0125.v1.1"/>
</dbReference>
<feature type="signal peptide" evidence="1">
    <location>
        <begin position="1"/>
        <end position="21"/>
    </location>
</feature>
<dbReference type="Gramene" id="Kaladp0061s0125.1.v1.1">
    <property type="protein sequence ID" value="Kaladp0061s0125.1.v1.1.CDS.1"/>
    <property type="gene ID" value="Kaladp0061s0125.v1.1"/>
</dbReference>
<reference evidence="2" key="1">
    <citation type="submission" date="2021-01" db="UniProtKB">
        <authorList>
            <consortium name="EnsemblPlants"/>
        </authorList>
    </citation>
    <scope>IDENTIFICATION</scope>
</reference>
<evidence type="ECO:0000313" key="2">
    <source>
        <dbReference type="EnsemblPlants" id="Kaladp0061s0125.1.v1.1.CDS.1"/>
    </source>
</evidence>
<feature type="chain" id="PRO_5029787154" evidence="1">
    <location>
        <begin position="22"/>
        <end position="59"/>
    </location>
</feature>
<accession>A0A7N0UEZ1</accession>
<protein>
    <submittedName>
        <fullName evidence="2">Uncharacterized protein</fullName>
    </submittedName>
</protein>
<dbReference type="AlphaFoldDB" id="A0A7N0UEZ1"/>
<keyword evidence="1" id="KW-0732">Signal</keyword>
<sequence length="59" mass="7037">MNPRILLNIALLPSFLRLLQNLVILLQRYQHTLTLYKSPSDNIRYIIVIRFTNRENAEL</sequence>
<evidence type="ECO:0000256" key="1">
    <source>
        <dbReference type="SAM" id="SignalP"/>
    </source>
</evidence>
<dbReference type="Proteomes" id="UP000594263">
    <property type="component" value="Unplaced"/>
</dbReference>